<evidence type="ECO:0000256" key="1">
    <source>
        <dbReference type="SAM" id="Phobius"/>
    </source>
</evidence>
<organism evidence="2 3">
    <name type="scientific">Aureimonas ureilytica</name>
    <dbReference type="NCBI Taxonomy" id="401562"/>
    <lineage>
        <taxon>Bacteria</taxon>
        <taxon>Pseudomonadati</taxon>
        <taxon>Pseudomonadota</taxon>
        <taxon>Alphaproteobacteria</taxon>
        <taxon>Hyphomicrobiales</taxon>
        <taxon>Aurantimonadaceae</taxon>
        <taxon>Aureimonas</taxon>
    </lineage>
</organism>
<dbReference type="RefSeq" id="WP_058635114.1">
    <property type="nucleotide sequence ID" value="NZ_LDPZ01000022.1"/>
</dbReference>
<dbReference type="Proteomes" id="UP000078272">
    <property type="component" value="Unassembled WGS sequence"/>
</dbReference>
<name>A0A175RA26_9HYPH</name>
<keyword evidence="1" id="KW-0472">Membrane</keyword>
<feature type="transmembrane region" description="Helical" evidence="1">
    <location>
        <begin position="38"/>
        <end position="60"/>
    </location>
</feature>
<gene>
    <name evidence="2" type="ORF">NS226_11575</name>
</gene>
<reference evidence="2 3" key="1">
    <citation type="journal article" date="2016" name="Front. Microbiol.">
        <title>Genomic Resource of Rice Seed Associated Bacteria.</title>
        <authorList>
            <person name="Midha S."/>
            <person name="Bansal K."/>
            <person name="Sharma S."/>
            <person name="Kumar N."/>
            <person name="Patil P.P."/>
            <person name="Chaudhry V."/>
            <person name="Patil P.B."/>
        </authorList>
    </citation>
    <scope>NUCLEOTIDE SEQUENCE [LARGE SCALE GENOMIC DNA]</scope>
    <source>
        <strain evidence="2 3">NS226</strain>
    </source>
</reference>
<dbReference type="PATRIC" id="fig|401562.3.peg.1838"/>
<sequence>MTNIATLDLYDEETEEAESTRPPIKLARFADDWSVADWVVGSGSVLLALASAGFFTWSFVVSIRSPDYFQEAALANMPPKTDKIETGSLDMANAMPAPQIVRLREPTADDYQIVMVFKDEALLATRNELMRVKVGSVVPGLGSIRSITLGPSSPVIVAENATLRSAPATP</sequence>
<keyword evidence="1" id="KW-1133">Transmembrane helix</keyword>
<protein>
    <submittedName>
        <fullName evidence="2">Uncharacterized protein</fullName>
    </submittedName>
</protein>
<comment type="caution">
    <text evidence="2">The sequence shown here is derived from an EMBL/GenBank/DDBJ whole genome shotgun (WGS) entry which is preliminary data.</text>
</comment>
<dbReference type="AlphaFoldDB" id="A0A175RA26"/>
<keyword evidence="1" id="KW-0812">Transmembrane</keyword>
<evidence type="ECO:0000313" key="3">
    <source>
        <dbReference type="Proteomes" id="UP000078272"/>
    </source>
</evidence>
<evidence type="ECO:0000313" key="2">
    <source>
        <dbReference type="EMBL" id="KTQ95484.1"/>
    </source>
</evidence>
<proteinExistence type="predicted"/>
<dbReference type="OrthoDB" id="7906038at2"/>
<accession>A0A175RA26</accession>
<dbReference type="EMBL" id="LDPZ01000022">
    <property type="protein sequence ID" value="KTQ95484.1"/>
    <property type="molecule type" value="Genomic_DNA"/>
</dbReference>